<proteinExistence type="predicted"/>
<keyword evidence="3" id="KW-1185">Reference proteome</keyword>
<comment type="caution">
    <text evidence="2">The sequence shown here is derived from an EMBL/GenBank/DDBJ whole genome shotgun (WGS) entry which is preliminary data.</text>
</comment>
<feature type="signal peptide" evidence="1">
    <location>
        <begin position="1"/>
        <end position="19"/>
    </location>
</feature>
<gene>
    <name evidence="2" type="ORF">J2S57_005305</name>
</gene>
<dbReference type="Proteomes" id="UP001235712">
    <property type="component" value="Unassembled WGS sequence"/>
</dbReference>
<name>A0ABT9PA35_9ACTN</name>
<accession>A0ABT9PA35</accession>
<sequence>MARLTVGSAAFLLCSSLAACGGDSTADERADTLPEAITSSAVSPQAETVVEETPLTAVKARKALLSVQDMPTGWSSDEVSDSGSSGTISPAKCAKMTGGAKNLTSLATAAFSGGGSLGPSLEQEIYRPKGESPSERLQSVRDVMADCGSYTAKDSSGTNTMKLSSLSFPDLGDGTLAVRGKLTTASGITATDDVLYIAVGDVILRIDSISIADGLSGEDLESIARAAVNKLEKAV</sequence>
<feature type="chain" id="PRO_5046431398" description="PknH-like protein" evidence="1">
    <location>
        <begin position="20"/>
        <end position="235"/>
    </location>
</feature>
<dbReference type="PROSITE" id="PS51257">
    <property type="entry name" value="PROKAR_LIPOPROTEIN"/>
    <property type="match status" value="1"/>
</dbReference>
<evidence type="ECO:0008006" key="4">
    <source>
        <dbReference type="Google" id="ProtNLM"/>
    </source>
</evidence>
<evidence type="ECO:0000256" key="1">
    <source>
        <dbReference type="SAM" id="SignalP"/>
    </source>
</evidence>
<keyword evidence="1" id="KW-0732">Signal</keyword>
<dbReference type="EMBL" id="JAUSQZ010000001">
    <property type="protein sequence ID" value="MDP9829556.1"/>
    <property type="molecule type" value="Genomic_DNA"/>
</dbReference>
<reference evidence="2 3" key="1">
    <citation type="submission" date="2023-07" db="EMBL/GenBank/DDBJ databases">
        <title>Sequencing the genomes of 1000 actinobacteria strains.</title>
        <authorList>
            <person name="Klenk H.-P."/>
        </authorList>
    </citation>
    <scope>NUCLEOTIDE SEQUENCE [LARGE SCALE GENOMIC DNA]</scope>
    <source>
        <strain evidence="2 3">DSM 44388</strain>
    </source>
</reference>
<protein>
    <recommendedName>
        <fullName evidence="4">PknH-like protein</fullName>
    </recommendedName>
</protein>
<evidence type="ECO:0000313" key="3">
    <source>
        <dbReference type="Proteomes" id="UP001235712"/>
    </source>
</evidence>
<evidence type="ECO:0000313" key="2">
    <source>
        <dbReference type="EMBL" id="MDP9829556.1"/>
    </source>
</evidence>
<dbReference type="RefSeq" id="WP_307247842.1">
    <property type="nucleotide sequence ID" value="NZ_JAUSQZ010000001.1"/>
</dbReference>
<organism evidence="2 3">
    <name type="scientific">Kineosporia succinea</name>
    <dbReference type="NCBI Taxonomy" id="84632"/>
    <lineage>
        <taxon>Bacteria</taxon>
        <taxon>Bacillati</taxon>
        <taxon>Actinomycetota</taxon>
        <taxon>Actinomycetes</taxon>
        <taxon>Kineosporiales</taxon>
        <taxon>Kineosporiaceae</taxon>
        <taxon>Kineosporia</taxon>
    </lineage>
</organism>